<evidence type="ECO:0000259" key="8">
    <source>
        <dbReference type="Pfam" id="PF13837"/>
    </source>
</evidence>
<evidence type="ECO:0000256" key="3">
    <source>
        <dbReference type="ARBA" id="ARBA00023015"/>
    </source>
</evidence>
<feature type="region of interest" description="Disordered" evidence="7">
    <location>
        <begin position="127"/>
        <end position="201"/>
    </location>
</feature>
<keyword evidence="5" id="KW-0804">Transcription</keyword>
<organism evidence="9">
    <name type="scientific">Ananas comosus var. bracteatus</name>
    <name type="common">red pineapple</name>
    <dbReference type="NCBI Taxonomy" id="296719"/>
    <lineage>
        <taxon>Eukaryota</taxon>
        <taxon>Viridiplantae</taxon>
        <taxon>Streptophyta</taxon>
        <taxon>Embryophyta</taxon>
        <taxon>Tracheophyta</taxon>
        <taxon>Spermatophyta</taxon>
        <taxon>Magnoliopsida</taxon>
        <taxon>Liliopsida</taxon>
        <taxon>Poales</taxon>
        <taxon>Bromeliaceae</taxon>
        <taxon>Bromelioideae</taxon>
        <taxon>Ananas</taxon>
    </lineage>
</organism>
<dbReference type="Gene3D" id="1.10.10.60">
    <property type="entry name" value="Homeodomain-like"/>
    <property type="match status" value="1"/>
</dbReference>
<feature type="domain" description="Myb/SANT-like DNA-binding" evidence="8">
    <location>
        <begin position="1"/>
        <end position="70"/>
    </location>
</feature>
<dbReference type="PANTHER" id="PTHR21654:SF84">
    <property type="entry name" value="SI:DKEY-66I24.7"/>
    <property type="match status" value="1"/>
</dbReference>
<evidence type="ECO:0000256" key="6">
    <source>
        <dbReference type="ARBA" id="ARBA00023242"/>
    </source>
</evidence>
<feature type="compositionally biased region" description="Low complexity" evidence="7">
    <location>
        <begin position="190"/>
        <end position="201"/>
    </location>
</feature>
<accession>A0A6V7QMW6</accession>
<dbReference type="GO" id="GO:0005634">
    <property type="term" value="C:nucleus"/>
    <property type="evidence" value="ECO:0007669"/>
    <property type="project" value="UniProtKB-SubCell"/>
</dbReference>
<evidence type="ECO:0000256" key="4">
    <source>
        <dbReference type="ARBA" id="ARBA00023125"/>
    </source>
</evidence>
<evidence type="ECO:0000256" key="1">
    <source>
        <dbReference type="ARBA" id="ARBA00004123"/>
    </source>
</evidence>
<evidence type="ECO:0000313" key="9">
    <source>
        <dbReference type="EMBL" id="CAD1844489.1"/>
    </source>
</evidence>
<keyword evidence="4" id="KW-0238">DNA-binding</keyword>
<dbReference type="Pfam" id="PF13837">
    <property type="entry name" value="Myb_DNA-bind_4"/>
    <property type="match status" value="1"/>
</dbReference>
<keyword evidence="3" id="KW-0805">Transcription regulation</keyword>
<keyword evidence="6" id="KW-0539">Nucleus</keyword>
<evidence type="ECO:0000256" key="7">
    <source>
        <dbReference type="SAM" id="MobiDB-lite"/>
    </source>
</evidence>
<proteinExistence type="predicted"/>
<dbReference type="AlphaFoldDB" id="A0A6V7QMW6"/>
<dbReference type="PANTHER" id="PTHR21654">
    <property type="entry name" value="FI21293P1"/>
    <property type="match status" value="1"/>
</dbReference>
<dbReference type="CDD" id="cd12203">
    <property type="entry name" value="GT1"/>
    <property type="match status" value="1"/>
</dbReference>
<dbReference type="GO" id="GO:0006355">
    <property type="term" value="P:regulation of DNA-templated transcription"/>
    <property type="evidence" value="ECO:0007669"/>
    <property type="project" value="UniProtKB-ARBA"/>
</dbReference>
<dbReference type="EMBL" id="LR862137">
    <property type="protein sequence ID" value="CAD1844489.1"/>
    <property type="molecule type" value="Genomic_DNA"/>
</dbReference>
<comment type="subcellular location">
    <subcellularLocation>
        <location evidence="1">Nucleus</location>
    </subcellularLocation>
</comment>
<keyword evidence="2" id="KW-0677">Repeat</keyword>
<dbReference type="FunFam" id="1.10.10.60:FF:000061">
    <property type="entry name" value="Trihelix transcription factor GT-2"/>
    <property type="match status" value="1"/>
</dbReference>
<evidence type="ECO:0000256" key="2">
    <source>
        <dbReference type="ARBA" id="ARBA00022737"/>
    </source>
</evidence>
<protein>
    <recommendedName>
        <fullName evidence="8">Myb/SANT-like DNA-binding domain-containing protein</fullName>
    </recommendedName>
</protein>
<name>A0A6V7QMW6_ANACO</name>
<evidence type="ECO:0000256" key="5">
    <source>
        <dbReference type="ARBA" id="ARBA00023163"/>
    </source>
</evidence>
<feature type="compositionally biased region" description="Basic residues" evidence="7">
    <location>
        <begin position="155"/>
        <end position="175"/>
    </location>
</feature>
<gene>
    <name evidence="9" type="ORF">CB5_LOCUS27700</name>
</gene>
<dbReference type="InterPro" id="IPR044822">
    <property type="entry name" value="Myb_DNA-bind_4"/>
</dbReference>
<dbReference type="GO" id="GO:0003677">
    <property type="term" value="F:DNA binding"/>
    <property type="evidence" value="ECO:0007669"/>
    <property type="project" value="UniProtKB-KW"/>
</dbReference>
<reference evidence="9" key="1">
    <citation type="submission" date="2020-07" db="EMBL/GenBank/DDBJ databases">
        <authorList>
            <person name="Lin J."/>
        </authorList>
    </citation>
    <scope>NUCLEOTIDE SEQUENCE</scope>
</reference>
<sequence>MDAAFREATLKGPLWEEVSRKLGELGYRRSAKKCKEKFENVHKYYKRTKENRAGRQDGKSYRFFSQLEALGASSSSGSPAPTTIGFAAGAAAMAGPSAARIQPAHISAAAPPPPIVTPVRAATEIGHGGTIQGISGSTTPTTPPQPPSAGSASRPIRRRRSLTIRWRTRRRRRRAGSLMSMVVSAKGKEGPAAAAAAGAGR</sequence>